<dbReference type="Proteomes" id="UP000316416">
    <property type="component" value="Chromosome"/>
</dbReference>
<protein>
    <submittedName>
        <fullName evidence="5">Substrate-binding domain-containing protein</fullName>
    </submittedName>
</protein>
<keyword evidence="3" id="KW-0732">Signal</keyword>
<dbReference type="SUPFAM" id="SSF53822">
    <property type="entry name" value="Periplasmic binding protein-like I"/>
    <property type="match status" value="1"/>
</dbReference>
<evidence type="ECO:0000256" key="2">
    <source>
        <dbReference type="ARBA" id="ARBA00007639"/>
    </source>
</evidence>
<evidence type="ECO:0000259" key="4">
    <source>
        <dbReference type="Pfam" id="PF13407"/>
    </source>
</evidence>
<dbReference type="PANTHER" id="PTHR30036">
    <property type="entry name" value="D-XYLOSE-BINDING PERIPLASMIC PROTEIN"/>
    <property type="match status" value="1"/>
</dbReference>
<dbReference type="PANTHER" id="PTHR30036:SF7">
    <property type="entry name" value="ABC TRANSPORTER PERIPLASMIC-BINDING PROTEIN YPHF"/>
    <property type="match status" value="1"/>
</dbReference>
<proteinExistence type="inferred from homology"/>
<evidence type="ECO:0000313" key="5">
    <source>
        <dbReference type="EMBL" id="QPG60451.1"/>
    </source>
</evidence>
<dbReference type="Gene3D" id="3.40.50.2300">
    <property type="match status" value="2"/>
</dbReference>
<dbReference type="InterPro" id="IPR025997">
    <property type="entry name" value="SBP_2_dom"/>
</dbReference>
<feature type="chain" id="PRO_5045540825" evidence="3">
    <location>
        <begin position="17"/>
        <end position="335"/>
    </location>
</feature>
<dbReference type="Pfam" id="PF13407">
    <property type="entry name" value="Peripla_BP_4"/>
    <property type="match status" value="1"/>
</dbReference>
<dbReference type="EMBL" id="CP045503">
    <property type="protein sequence ID" value="QPG60451.1"/>
    <property type="molecule type" value="Genomic_DNA"/>
</dbReference>
<dbReference type="InterPro" id="IPR050555">
    <property type="entry name" value="Bact_Solute-Bind_Prot2"/>
</dbReference>
<sequence length="335" mass="37437">MLFIIFSLFPSLAASANDLRFAIVPKFYGVFFDQSGNGCKDVATQIEGVECVYRGPETASVRIQDKIIEQLINEGIDGIAVAITQSKFLAENSLQQAKQAGIPIITYDSDFDALTLEKYKDLRLAYVGTDNFEFGMALGEQLKILRPNGGTLIIQSGRPDSPNLNLRIMGVRTALSGKKYASPPGQLLLNDQGWTEVREPFFNFDQLTRAVRQMESVMKGQPIRADSFIAVGGWPQNNDALYRKMIEPYKGKLDRKEMVVVLSDASAPQLAMLRNHLAHVNIGQNPYEMGRQAILTLLKIVKKQKYEEVIHTPLNFCSPDNYDTCTKSSPMTHYD</sequence>
<accession>A0ABX6VF67</accession>
<comment type="similarity">
    <text evidence="2">Belongs to the bacterial solute-binding protein 2 family.</text>
</comment>
<gene>
    <name evidence="5" type="ORF">FM038_011910</name>
</gene>
<feature type="signal peptide" evidence="3">
    <location>
        <begin position="1"/>
        <end position="16"/>
    </location>
</feature>
<comment type="subcellular location">
    <subcellularLocation>
        <location evidence="1">Periplasm</location>
    </subcellularLocation>
</comment>
<feature type="domain" description="Periplasmic binding protein" evidence="4">
    <location>
        <begin position="21"/>
        <end position="305"/>
    </location>
</feature>
<evidence type="ECO:0000256" key="1">
    <source>
        <dbReference type="ARBA" id="ARBA00004418"/>
    </source>
</evidence>
<dbReference type="InterPro" id="IPR028082">
    <property type="entry name" value="Peripla_BP_I"/>
</dbReference>
<name>A0ABX6VF67_9GAMM</name>
<reference evidence="5" key="1">
    <citation type="submission" date="2021-07" db="EMBL/GenBank/DDBJ databases">
        <title>Shewanella sp. YLB-07 whole genome sequence.</title>
        <authorList>
            <person name="Yu L."/>
        </authorList>
    </citation>
    <scope>NUCLEOTIDE SEQUENCE</scope>
    <source>
        <strain evidence="5">YLB-08</strain>
    </source>
</reference>
<organism evidence="5 6">
    <name type="scientific">Shewanella eurypsychrophilus</name>
    <dbReference type="NCBI Taxonomy" id="2593656"/>
    <lineage>
        <taxon>Bacteria</taxon>
        <taxon>Pseudomonadati</taxon>
        <taxon>Pseudomonadota</taxon>
        <taxon>Gammaproteobacteria</taxon>
        <taxon>Alteromonadales</taxon>
        <taxon>Shewanellaceae</taxon>
        <taxon>Shewanella</taxon>
    </lineage>
</organism>
<evidence type="ECO:0000313" key="6">
    <source>
        <dbReference type="Proteomes" id="UP000316416"/>
    </source>
</evidence>
<evidence type="ECO:0000256" key="3">
    <source>
        <dbReference type="SAM" id="SignalP"/>
    </source>
</evidence>
<keyword evidence="6" id="KW-1185">Reference proteome</keyword>